<sequence>MPDNSRDKPETPDTEAGVPAPEYDPPKGGPHVDKRSPSPADLAPGFGGTSRTRPVSSEEEEEPSDEQR</sequence>
<reference evidence="2 3" key="1">
    <citation type="journal article" date="2012" name="Stand. Genomic Sci.">
        <title>Genome sequence of the ocean sediment bacterium Saccharomonospora marina type strain (XMU15(T)).</title>
        <authorList>
            <person name="Klenk H.P."/>
            <person name="Lu M."/>
            <person name="Lucas S."/>
            <person name="Lapidus A."/>
            <person name="Copeland A."/>
            <person name="Pitluck S."/>
            <person name="Goodwin L.A."/>
            <person name="Han C."/>
            <person name="Tapia R."/>
            <person name="Brambilla E.M."/>
            <person name="Potter G."/>
            <person name="Land M."/>
            <person name="Ivanova N."/>
            <person name="Rohde M."/>
            <person name="Goker M."/>
            <person name="Detter J.C."/>
            <person name="Li W.J."/>
            <person name="Kyrpides N.C."/>
            <person name="Woyke T."/>
        </authorList>
    </citation>
    <scope>NUCLEOTIDE SEQUENCE [LARGE SCALE GENOMIC DNA]</scope>
    <source>
        <strain evidence="2 3">XMU15</strain>
    </source>
</reference>
<keyword evidence="3" id="KW-1185">Reference proteome</keyword>
<feature type="region of interest" description="Disordered" evidence="1">
    <location>
        <begin position="1"/>
        <end position="68"/>
    </location>
</feature>
<gene>
    <name evidence="2" type="ORF">SacmaDRAFT_3963</name>
</gene>
<dbReference type="AlphaFoldDB" id="H5X3U2"/>
<dbReference type="EMBL" id="CM001439">
    <property type="protein sequence ID" value="EHR52160.1"/>
    <property type="molecule type" value="Genomic_DNA"/>
</dbReference>
<name>H5X3U2_9PSEU</name>
<dbReference type="OrthoDB" id="9884775at2"/>
<proteinExistence type="predicted"/>
<accession>H5X3U2</accession>
<feature type="compositionally biased region" description="Acidic residues" evidence="1">
    <location>
        <begin position="57"/>
        <end position="68"/>
    </location>
</feature>
<evidence type="ECO:0000313" key="2">
    <source>
        <dbReference type="EMBL" id="EHR52160.1"/>
    </source>
</evidence>
<feature type="compositionally biased region" description="Basic and acidic residues" evidence="1">
    <location>
        <begin position="1"/>
        <end position="11"/>
    </location>
</feature>
<dbReference type="RefSeq" id="WP_009155538.1">
    <property type="nucleotide sequence ID" value="NZ_CM001439.1"/>
</dbReference>
<protein>
    <submittedName>
        <fullName evidence="2">Uncharacterized protein</fullName>
    </submittedName>
</protein>
<dbReference type="Proteomes" id="UP000004926">
    <property type="component" value="Chromosome"/>
</dbReference>
<dbReference type="HOGENOM" id="CLU_2791461_0_0_11"/>
<organism evidence="2 3">
    <name type="scientific">Saccharomonospora marina XMU15</name>
    <dbReference type="NCBI Taxonomy" id="882083"/>
    <lineage>
        <taxon>Bacteria</taxon>
        <taxon>Bacillati</taxon>
        <taxon>Actinomycetota</taxon>
        <taxon>Actinomycetes</taxon>
        <taxon>Pseudonocardiales</taxon>
        <taxon>Pseudonocardiaceae</taxon>
        <taxon>Saccharomonospora</taxon>
    </lineage>
</organism>
<evidence type="ECO:0000313" key="3">
    <source>
        <dbReference type="Proteomes" id="UP000004926"/>
    </source>
</evidence>
<evidence type="ECO:0000256" key="1">
    <source>
        <dbReference type="SAM" id="MobiDB-lite"/>
    </source>
</evidence>